<gene>
    <name evidence="2" type="ORF">SG35_019925</name>
</gene>
<accession>A0AAF0C1L5</accession>
<protein>
    <submittedName>
        <fullName evidence="2">Uncharacterized protein</fullName>
    </submittedName>
</protein>
<dbReference type="AlphaFoldDB" id="A0AAF0C1L5"/>
<organism evidence="2 3">
    <name type="scientific">Thalassomonas actiniarum</name>
    <dbReference type="NCBI Taxonomy" id="485447"/>
    <lineage>
        <taxon>Bacteria</taxon>
        <taxon>Pseudomonadati</taxon>
        <taxon>Pseudomonadota</taxon>
        <taxon>Gammaproteobacteria</taxon>
        <taxon>Alteromonadales</taxon>
        <taxon>Colwelliaceae</taxon>
        <taxon>Thalassomonas</taxon>
    </lineage>
</organism>
<evidence type="ECO:0000256" key="1">
    <source>
        <dbReference type="SAM" id="MobiDB-lite"/>
    </source>
</evidence>
<keyword evidence="3" id="KW-1185">Reference proteome</keyword>
<sequence>MMKKGLFALWLASLGLAFLLGYKLTPASQPQTSGHQTTFVQPRPQSNTATGVGVDNRQNANTGLPVKQVTSPSAPVTDPGEVKDSLVRIKSLLGNGNMMMDMEGIAQSYLLVKAFSEQNVLESLSLLKNELEQADNMMPLMLILGRYAELNPLQAIAFTEDNLSSSQTQMAAMASVIGAWSKQDPNGAYNWYLNSQENNPNQSVFNANSAGLMAIFNGLANQDLDDAISKLADISGHKNNTMMAVSGITAAFTDKEQFAHFLEETKALDDRRIQQSVLSTWTMKNPQDTVAWLDTIENEKDKKALQQDVLGSWMFTQPLDAASWYISQADAQDKQSASEQIISQWGRNDPSATLNWLEQQVDIDNEASAKALLETSVYEHPDFAIEHLGRLSSDEDKQRLSFNIYQALERESEQRAANFVASSPYKEALENQIDEYRQRQLKRANTQ</sequence>
<proteinExistence type="predicted"/>
<evidence type="ECO:0000313" key="2">
    <source>
        <dbReference type="EMBL" id="WDD97567.1"/>
    </source>
</evidence>
<dbReference type="RefSeq" id="WP_152646771.1">
    <property type="nucleotide sequence ID" value="NZ_CP059735.1"/>
</dbReference>
<feature type="region of interest" description="Disordered" evidence="1">
    <location>
        <begin position="31"/>
        <end position="81"/>
    </location>
</feature>
<reference evidence="2 3" key="2">
    <citation type="journal article" date="2022" name="Mar. Drugs">
        <title>Bioassay-Guided Fractionation Leads to the Detection of Cholic Acid Generated by the Rare Thalassomonas sp.</title>
        <authorList>
            <person name="Pheiffer F."/>
            <person name="Schneider Y.K."/>
            <person name="Hansen E.H."/>
            <person name="Andersen J.H."/>
            <person name="Isaksson J."/>
            <person name="Busche T."/>
            <person name="R C."/>
            <person name="Kalinowski J."/>
            <person name="Zyl L.V."/>
            <person name="Trindade M."/>
        </authorList>
    </citation>
    <scope>NUCLEOTIDE SEQUENCE [LARGE SCALE GENOMIC DNA]</scope>
    <source>
        <strain evidence="2 3">A5K-106</strain>
    </source>
</reference>
<dbReference type="KEGG" id="tact:SG35_019925"/>
<dbReference type="EMBL" id="CP059735">
    <property type="protein sequence ID" value="WDD97567.1"/>
    <property type="molecule type" value="Genomic_DNA"/>
</dbReference>
<dbReference type="Proteomes" id="UP000032568">
    <property type="component" value="Chromosome"/>
</dbReference>
<name>A0AAF0C1L5_9GAMM</name>
<evidence type="ECO:0000313" key="3">
    <source>
        <dbReference type="Proteomes" id="UP000032568"/>
    </source>
</evidence>
<feature type="compositionally biased region" description="Polar residues" evidence="1">
    <location>
        <begin position="31"/>
        <end position="74"/>
    </location>
</feature>
<reference evidence="2 3" key="1">
    <citation type="journal article" date="2015" name="Genome Announc.">
        <title>Draft Genome Sequences of Marine Isolates of Thalassomonas viridans and Thalassomonas actiniarum.</title>
        <authorList>
            <person name="Olonade I."/>
            <person name="van Zyl L.J."/>
            <person name="Trindade M."/>
        </authorList>
    </citation>
    <scope>NUCLEOTIDE SEQUENCE [LARGE SCALE GENOMIC DNA]</scope>
    <source>
        <strain evidence="2 3">A5K-106</strain>
    </source>
</reference>